<keyword evidence="4" id="KW-1185">Reference proteome</keyword>
<evidence type="ECO:0000313" key="3">
    <source>
        <dbReference type="EMBL" id="KAG0464101.1"/>
    </source>
</evidence>
<dbReference type="OrthoDB" id="608135at2759"/>
<evidence type="ECO:0000256" key="1">
    <source>
        <dbReference type="SAM" id="MobiDB-lite"/>
    </source>
</evidence>
<proteinExistence type="predicted"/>
<accession>A0A835Q4N4</accession>
<feature type="domain" description="VQ" evidence="2">
    <location>
        <begin position="6"/>
        <end position="31"/>
    </location>
</feature>
<protein>
    <recommendedName>
        <fullName evidence="2">VQ domain-containing protein</fullName>
    </recommendedName>
</protein>
<reference evidence="3 4" key="1">
    <citation type="journal article" date="2020" name="Nat. Food">
        <title>A phased Vanilla planifolia genome enables genetic improvement of flavour and production.</title>
        <authorList>
            <person name="Hasing T."/>
            <person name="Tang H."/>
            <person name="Brym M."/>
            <person name="Khazi F."/>
            <person name="Huang T."/>
            <person name="Chambers A.H."/>
        </authorList>
    </citation>
    <scope>NUCLEOTIDE SEQUENCE [LARGE SCALE GENOMIC DNA]</scope>
    <source>
        <tissue evidence="3">Leaf</tissue>
    </source>
</reference>
<gene>
    <name evidence="3" type="ORF">HPP92_020170</name>
</gene>
<organism evidence="3 4">
    <name type="scientific">Vanilla planifolia</name>
    <name type="common">Vanilla</name>
    <dbReference type="NCBI Taxonomy" id="51239"/>
    <lineage>
        <taxon>Eukaryota</taxon>
        <taxon>Viridiplantae</taxon>
        <taxon>Streptophyta</taxon>
        <taxon>Embryophyta</taxon>
        <taxon>Tracheophyta</taxon>
        <taxon>Spermatophyta</taxon>
        <taxon>Magnoliopsida</taxon>
        <taxon>Liliopsida</taxon>
        <taxon>Asparagales</taxon>
        <taxon>Orchidaceae</taxon>
        <taxon>Vanilloideae</taxon>
        <taxon>Vanilleae</taxon>
        <taxon>Vanilla</taxon>
    </lineage>
</organism>
<dbReference type="Pfam" id="PF05678">
    <property type="entry name" value="VQ"/>
    <property type="match status" value="1"/>
</dbReference>
<dbReference type="PANTHER" id="PTHR34777">
    <property type="entry name" value="VQ MOTIF-CONTAINING PROTEIN 10"/>
    <property type="match status" value="1"/>
</dbReference>
<name>A0A835Q4N4_VANPL</name>
<comment type="caution">
    <text evidence="3">The sequence shown here is derived from an EMBL/GenBank/DDBJ whole genome shotgun (WGS) entry which is preliminary data.</text>
</comment>
<dbReference type="Proteomes" id="UP000636800">
    <property type="component" value="Chromosome 10"/>
</dbReference>
<feature type="compositionally biased region" description="Basic and acidic residues" evidence="1">
    <location>
        <begin position="50"/>
        <end position="60"/>
    </location>
</feature>
<evidence type="ECO:0000313" key="4">
    <source>
        <dbReference type="Proteomes" id="UP000636800"/>
    </source>
</evidence>
<dbReference type="InterPro" id="IPR008889">
    <property type="entry name" value="VQ"/>
</dbReference>
<dbReference type="PANTHER" id="PTHR34777:SF1">
    <property type="entry name" value="VQ MOTIF-CONTAINING PROTEIN 10"/>
    <property type="match status" value="1"/>
</dbReference>
<dbReference type="EMBL" id="JADCNL010000010">
    <property type="protein sequence ID" value="KAG0464101.1"/>
    <property type="molecule type" value="Genomic_DNA"/>
</dbReference>
<feature type="region of interest" description="Disordered" evidence="1">
    <location>
        <begin position="30"/>
        <end position="60"/>
    </location>
</feature>
<dbReference type="AlphaFoldDB" id="A0A835Q4N4"/>
<sequence length="83" mass="9217">MKVVIIETIFVETDAEHFKSVVQQLTGKEPAVASPHRLPEQRASPLGVRKGKDEGCEMEGAKKEDDAAFMGWSIEELCRVLDC</sequence>
<dbReference type="InterPro" id="IPR039608">
    <property type="entry name" value="VQ_1/10"/>
</dbReference>
<evidence type="ECO:0000259" key="2">
    <source>
        <dbReference type="Pfam" id="PF05678"/>
    </source>
</evidence>